<dbReference type="InterPro" id="IPR020861">
    <property type="entry name" value="Triosephosphate_isomerase_AS"/>
</dbReference>
<evidence type="ECO:0000256" key="8">
    <source>
        <dbReference type="RuleBase" id="RU363013"/>
    </source>
</evidence>
<evidence type="ECO:0000256" key="1">
    <source>
        <dbReference type="ARBA" id="ARBA00004680"/>
    </source>
</evidence>
<dbReference type="PANTHER" id="PTHR21139:SF42">
    <property type="entry name" value="TRIOSEPHOSPHATE ISOMERASE"/>
    <property type="match status" value="1"/>
</dbReference>
<dbReference type="UniPathway" id="UPA00138"/>
<feature type="active site" description="Electrophile" evidence="7">
    <location>
        <position position="99"/>
    </location>
</feature>
<dbReference type="PANTHER" id="PTHR21139">
    <property type="entry name" value="TRIOSEPHOSPHATE ISOMERASE"/>
    <property type="match status" value="1"/>
</dbReference>
<evidence type="ECO:0000256" key="7">
    <source>
        <dbReference type="HAMAP-Rule" id="MF_00147"/>
    </source>
</evidence>
<dbReference type="FunFam" id="3.20.20.70:FF:000016">
    <property type="entry name" value="Triosephosphate isomerase"/>
    <property type="match status" value="1"/>
</dbReference>
<keyword evidence="6 7" id="KW-0413">Isomerase</keyword>
<feature type="active site" description="Proton acceptor" evidence="7">
    <location>
        <position position="169"/>
    </location>
</feature>
<dbReference type="KEGG" id="bex:A11Q_831"/>
<dbReference type="InterPro" id="IPR000652">
    <property type="entry name" value="Triosephosphate_isomerase"/>
</dbReference>
<dbReference type="GO" id="GO:0004807">
    <property type="term" value="F:triose-phosphate isomerase activity"/>
    <property type="evidence" value="ECO:0007669"/>
    <property type="project" value="UniProtKB-UniRule"/>
</dbReference>
<dbReference type="HOGENOM" id="CLU_024251_2_1_7"/>
<feature type="binding site" evidence="7">
    <location>
        <position position="211"/>
    </location>
    <ligand>
        <name>substrate</name>
    </ligand>
</feature>
<evidence type="ECO:0000313" key="10">
    <source>
        <dbReference type="Proteomes" id="UP000012040"/>
    </source>
</evidence>
<dbReference type="PROSITE" id="PS51440">
    <property type="entry name" value="TIM_2"/>
    <property type="match status" value="1"/>
</dbReference>
<organism evidence="9 10">
    <name type="scientific">Pseudobdellovibrio exovorus JSS</name>
    <dbReference type="NCBI Taxonomy" id="1184267"/>
    <lineage>
        <taxon>Bacteria</taxon>
        <taxon>Pseudomonadati</taxon>
        <taxon>Bdellovibrionota</taxon>
        <taxon>Bdellovibrionia</taxon>
        <taxon>Bdellovibrionales</taxon>
        <taxon>Pseudobdellovibrionaceae</taxon>
        <taxon>Pseudobdellovibrio</taxon>
    </lineage>
</organism>
<dbReference type="GO" id="GO:0005829">
    <property type="term" value="C:cytosol"/>
    <property type="evidence" value="ECO:0007669"/>
    <property type="project" value="TreeGrafter"/>
</dbReference>
<dbReference type="EMBL" id="CP003537">
    <property type="protein sequence ID" value="AGH95049.1"/>
    <property type="molecule type" value="Genomic_DNA"/>
</dbReference>
<dbReference type="NCBIfam" id="TIGR00419">
    <property type="entry name" value="tim"/>
    <property type="match status" value="1"/>
</dbReference>
<dbReference type="Gene3D" id="3.20.20.70">
    <property type="entry name" value="Aldolase class I"/>
    <property type="match status" value="1"/>
</dbReference>
<comment type="pathway">
    <text evidence="1 7 8">Carbohydrate degradation; glycolysis; D-glyceraldehyde 3-phosphate from glycerone phosphate: step 1/1.</text>
</comment>
<dbReference type="InterPro" id="IPR022896">
    <property type="entry name" value="TrioseP_Isoase_bac/euk"/>
</dbReference>
<dbReference type="AlphaFoldDB" id="M4VPK2"/>
<dbReference type="eggNOG" id="COG0149">
    <property type="taxonomic scope" value="Bacteria"/>
</dbReference>
<dbReference type="CDD" id="cd00311">
    <property type="entry name" value="TIM"/>
    <property type="match status" value="1"/>
</dbReference>
<feature type="binding site" evidence="7">
    <location>
        <begin position="9"/>
        <end position="11"/>
    </location>
    <ligand>
        <name>substrate</name>
    </ligand>
</feature>
<gene>
    <name evidence="7" type="primary">tpiA</name>
    <name evidence="9" type="ORF">A11Q_831</name>
</gene>
<feature type="binding site" evidence="7">
    <location>
        <position position="175"/>
    </location>
    <ligand>
        <name>substrate</name>
    </ligand>
</feature>
<dbReference type="GO" id="GO:0046166">
    <property type="term" value="P:glyceraldehyde-3-phosphate biosynthetic process"/>
    <property type="evidence" value="ECO:0007669"/>
    <property type="project" value="TreeGrafter"/>
</dbReference>
<evidence type="ECO:0000256" key="4">
    <source>
        <dbReference type="ARBA" id="ARBA00022490"/>
    </source>
</evidence>
<dbReference type="STRING" id="1184267.A11Q_831"/>
<dbReference type="PATRIC" id="fig|1184267.3.peg.841"/>
<accession>M4VPK2</accession>
<evidence type="ECO:0000313" key="9">
    <source>
        <dbReference type="EMBL" id="AGH95049.1"/>
    </source>
</evidence>
<evidence type="ECO:0000256" key="3">
    <source>
        <dbReference type="ARBA" id="ARBA00022432"/>
    </source>
</evidence>
<reference evidence="9 10" key="1">
    <citation type="journal article" date="2013" name="ISME J.">
        <title>By their genes ye shall know them: genomic signatures of predatory bacteria.</title>
        <authorList>
            <person name="Pasternak Z."/>
            <person name="Pietrokovski S."/>
            <person name="Rotem O."/>
            <person name="Gophna U."/>
            <person name="Lurie-Weinberger M.N."/>
            <person name="Jurkevitch E."/>
        </authorList>
    </citation>
    <scope>NUCLEOTIDE SEQUENCE [LARGE SCALE GENOMIC DNA]</scope>
    <source>
        <strain evidence="9 10">JSS</strain>
    </source>
</reference>
<feature type="binding site" evidence="7">
    <location>
        <begin position="232"/>
        <end position="233"/>
    </location>
    <ligand>
        <name>substrate</name>
    </ligand>
</feature>
<dbReference type="OrthoDB" id="882088at2"/>
<dbReference type="GO" id="GO:0006094">
    <property type="term" value="P:gluconeogenesis"/>
    <property type="evidence" value="ECO:0007669"/>
    <property type="project" value="UniProtKB-UniRule"/>
</dbReference>
<comment type="pathway">
    <text evidence="7 8">Carbohydrate biosynthesis; gluconeogenesis.</text>
</comment>
<keyword evidence="4 7" id="KW-0963">Cytoplasm</keyword>
<dbReference type="GO" id="GO:0019563">
    <property type="term" value="P:glycerol catabolic process"/>
    <property type="evidence" value="ECO:0007669"/>
    <property type="project" value="TreeGrafter"/>
</dbReference>
<comment type="subcellular location">
    <subcellularLocation>
        <location evidence="7 8">Cytoplasm</location>
    </subcellularLocation>
</comment>
<evidence type="ECO:0000256" key="2">
    <source>
        <dbReference type="ARBA" id="ARBA00007422"/>
    </source>
</evidence>
<name>M4VPK2_9BACT</name>
<dbReference type="InterPro" id="IPR035990">
    <property type="entry name" value="TIM_sf"/>
</dbReference>
<dbReference type="SUPFAM" id="SSF51351">
    <property type="entry name" value="Triosephosphate isomerase (TIM)"/>
    <property type="match status" value="1"/>
</dbReference>
<comment type="similarity">
    <text evidence="2 7 8">Belongs to the triosephosphate isomerase family.</text>
</comment>
<keyword evidence="5 7" id="KW-0324">Glycolysis</keyword>
<dbReference type="Pfam" id="PF00121">
    <property type="entry name" value="TIM"/>
    <property type="match status" value="1"/>
</dbReference>
<dbReference type="RefSeq" id="WP_015469539.1">
    <property type="nucleotide sequence ID" value="NC_020813.1"/>
</dbReference>
<evidence type="ECO:0000256" key="5">
    <source>
        <dbReference type="ARBA" id="ARBA00023152"/>
    </source>
</evidence>
<proteinExistence type="inferred from homology"/>
<protein>
    <recommendedName>
        <fullName evidence="7 8">Triosephosphate isomerase</fullName>
        <shortName evidence="7">TIM</shortName>
        <shortName evidence="7">TPI</shortName>
        <ecNumber evidence="7 8">5.3.1.1</ecNumber>
    </recommendedName>
    <alternativeName>
        <fullName evidence="7">Triose-phosphate isomerase</fullName>
    </alternativeName>
</protein>
<keyword evidence="10" id="KW-1185">Reference proteome</keyword>
<evidence type="ECO:0000256" key="6">
    <source>
        <dbReference type="ARBA" id="ARBA00023235"/>
    </source>
</evidence>
<dbReference type="GO" id="GO:0006096">
    <property type="term" value="P:glycolytic process"/>
    <property type="evidence" value="ECO:0007669"/>
    <property type="project" value="UniProtKB-UniRule"/>
</dbReference>
<keyword evidence="3 7" id="KW-0312">Gluconeogenesis</keyword>
<comment type="catalytic activity">
    <reaction evidence="7 8">
        <text>D-glyceraldehyde 3-phosphate = dihydroxyacetone phosphate</text>
        <dbReference type="Rhea" id="RHEA:18585"/>
        <dbReference type="ChEBI" id="CHEBI:57642"/>
        <dbReference type="ChEBI" id="CHEBI:59776"/>
        <dbReference type="EC" id="5.3.1.1"/>
    </reaction>
</comment>
<dbReference type="HAMAP" id="MF_00147_B">
    <property type="entry name" value="TIM_B"/>
    <property type="match status" value="1"/>
</dbReference>
<comment type="subunit">
    <text evidence="7 8">Homodimer.</text>
</comment>
<dbReference type="PROSITE" id="PS00171">
    <property type="entry name" value="TIM_1"/>
    <property type="match status" value="1"/>
</dbReference>
<dbReference type="Proteomes" id="UP000012040">
    <property type="component" value="Chromosome"/>
</dbReference>
<comment type="function">
    <text evidence="7">Involved in the gluconeogenesis. Catalyzes stereospecifically the conversion of dihydroxyacetone phosphate (DHAP) to D-glyceraldehyde-3-phosphate (G3P).</text>
</comment>
<dbReference type="UniPathway" id="UPA00109">
    <property type="reaction ID" value="UER00189"/>
</dbReference>
<dbReference type="EC" id="5.3.1.1" evidence="7 8"/>
<dbReference type="InterPro" id="IPR013785">
    <property type="entry name" value="Aldolase_TIM"/>
</dbReference>
<sequence length="248" mass="27132">MAKKIFAANWKLNKTPEEAREFVINLKNETFKIEGFFDKCEVILFPSAFSLEAVSTLCAGTAIGFGPQNIYSQNSGAFTGENSAEVAKSLRSEFILIGHSERREIFKEADADLNKKHLLTQQLGLTSVFCIGENLEQREAGKTLEVCLAQLEKGLQGANKSERLIVAYEPVWAIGTGKVATVEQVAEVHQKLHDELVSKGYASVQLLYGGSVKPDNAAELLKINYVDGFLIGGAALKVESFLQICNKA</sequence>